<keyword evidence="2" id="KW-1185">Reference proteome</keyword>
<dbReference type="RefSeq" id="WP_170139460.1">
    <property type="nucleotide sequence ID" value="NZ_QLMC01000008.1"/>
</dbReference>
<name>A0A327WLW7_LARAB</name>
<sequence>MWLFFSILSSEGEMNSHSFCSPHLEQHMDILNDLMLAGFQLYNIFMLDDEGKRFELPMAAFDGRPIGVHMRTLELEYQQILSPEQL</sequence>
<reference evidence="1 2" key="1">
    <citation type="submission" date="2018-06" db="EMBL/GenBank/DDBJ databases">
        <title>Genomic Encyclopedia of Archaeal and Bacterial Type Strains, Phase II (KMG-II): from individual species to whole genera.</title>
        <authorList>
            <person name="Goeker M."/>
        </authorList>
    </citation>
    <scope>NUCLEOTIDE SEQUENCE [LARGE SCALE GENOMIC DNA]</scope>
    <source>
        <strain evidence="1 2">DSM 21851</strain>
    </source>
</reference>
<protein>
    <submittedName>
        <fullName evidence="1">Uncharacterized protein</fullName>
    </submittedName>
</protein>
<proteinExistence type="predicted"/>
<gene>
    <name evidence="1" type="ORF">LX87_05234</name>
</gene>
<evidence type="ECO:0000313" key="1">
    <source>
        <dbReference type="EMBL" id="RAJ92265.1"/>
    </source>
</evidence>
<accession>A0A327WLW7</accession>
<dbReference type="Proteomes" id="UP000248790">
    <property type="component" value="Unassembled WGS sequence"/>
</dbReference>
<organism evidence="1 2">
    <name type="scientific">Larkinella arboricola</name>
    <dbReference type="NCBI Taxonomy" id="643671"/>
    <lineage>
        <taxon>Bacteria</taxon>
        <taxon>Pseudomonadati</taxon>
        <taxon>Bacteroidota</taxon>
        <taxon>Cytophagia</taxon>
        <taxon>Cytophagales</taxon>
        <taxon>Spirosomataceae</taxon>
        <taxon>Larkinella</taxon>
    </lineage>
</organism>
<dbReference type="EMBL" id="QLMC01000008">
    <property type="protein sequence ID" value="RAJ92265.1"/>
    <property type="molecule type" value="Genomic_DNA"/>
</dbReference>
<comment type="caution">
    <text evidence="1">The sequence shown here is derived from an EMBL/GenBank/DDBJ whole genome shotgun (WGS) entry which is preliminary data.</text>
</comment>
<dbReference type="AlphaFoldDB" id="A0A327WLW7"/>
<evidence type="ECO:0000313" key="2">
    <source>
        <dbReference type="Proteomes" id="UP000248790"/>
    </source>
</evidence>